<protein>
    <submittedName>
        <fullName evidence="5">4Fe-4S binding domain-containing protein</fullName>
    </submittedName>
</protein>
<keyword evidence="1" id="KW-0479">Metal-binding</keyword>
<keyword evidence="6" id="KW-1185">Reference proteome</keyword>
<evidence type="ECO:0000259" key="4">
    <source>
        <dbReference type="PROSITE" id="PS51379"/>
    </source>
</evidence>
<dbReference type="AlphaFoldDB" id="A0A1G5AY98"/>
<dbReference type="PROSITE" id="PS00198">
    <property type="entry name" value="4FE4S_FER_1"/>
    <property type="match status" value="1"/>
</dbReference>
<feature type="domain" description="4Fe-4S ferredoxin-type" evidence="4">
    <location>
        <begin position="314"/>
        <end position="343"/>
    </location>
</feature>
<dbReference type="GO" id="GO:0051536">
    <property type="term" value="F:iron-sulfur cluster binding"/>
    <property type="evidence" value="ECO:0007669"/>
    <property type="project" value="UniProtKB-KW"/>
</dbReference>
<evidence type="ECO:0000256" key="2">
    <source>
        <dbReference type="ARBA" id="ARBA00023004"/>
    </source>
</evidence>
<dbReference type="SUPFAM" id="SSF54862">
    <property type="entry name" value="4Fe-4S ferredoxins"/>
    <property type="match status" value="1"/>
</dbReference>
<organism evidence="5 6">
    <name type="scientific">Desulfoluna spongiiphila</name>
    <dbReference type="NCBI Taxonomy" id="419481"/>
    <lineage>
        <taxon>Bacteria</taxon>
        <taxon>Pseudomonadati</taxon>
        <taxon>Thermodesulfobacteriota</taxon>
        <taxon>Desulfobacteria</taxon>
        <taxon>Desulfobacterales</taxon>
        <taxon>Desulfolunaceae</taxon>
        <taxon>Desulfoluna</taxon>
    </lineage>
</organism>
<feature type="domain" description="4Fe-4S ferredoxin-type" evidence="4">
    <location>
        <begin position="285"/>
        <end position="313"/>
    </location>
</feature>
<proteinExistence type="predicted"/>
<sequence length="380" mass="42126">MMMPCEDISPDIHQKKLARRFSSVWLIGPPMGDELQSLVCHLFEPEEARVALGLPSYLPKKLKAVARRAQMTEAEALPVLERLAGRRVIYGGSSGYSLMPLIPGIFEYFLMNGKETPMHRGFGDRITRLFGTGYVKDFLGWVRAPAIRNIPIEEHVSHEQTVADADLVEKLLAAHDTFAVLNVCQCRQSVAFAGGRCKRARVEDGCLLFGSFAEGVVPQGTGYHVTREEMRAVIRERWERNLVLLTANVSHESPNAICTCCDCCCHGLETINHFGGMALMAEPRFKAVVDVSACTNCGRCLRACNTRAHTIENKEHQYDPTRCIGCAACLSACPEGAISLEPNPLYLPPSESFTRLFLRLSPKVAAFGARAFLIRLKTRL</sequence>
<evidence type="ECO:0000313" key="5">
    <source>
        <dbReference type="EMBL" id="SCX82836.1"/>
    </source>
</evidence>
<dbReference type="EMBL" id="FMUX01000001">
    <property type="protein sequence ID" value="SCX82836.1"/>
    <property type="molecule type" value="Genomic_DNA"/>
</dbReference>
<name>A0A1G5AY98_9BACT</name>
<dbReference type="PROSITE" id="PS51379">
    <property type="entry name" value="4FE4S_FER_2"/>
    <property type="match status" value="2"/>
</dbReference>
<dbReference type="STRING" id="419481.SAMN05216233_101519"/>
<dbReference type="Proteomes" id="UP000198870">
    <property type="component" value="Unassembled WGS sequence"/>
</dbReference>
<accession>A0A1G5AY98</accession>
<keyword evidence="3" id="KW-0411">Iron-sulfur</keyword>
<dbReference type="RefSeq" id="WP_175469448.1">
    <property type="nucleotide sequence ID" value="NZ_FMUX01000001.1"/>
</dbReference>
<evidence type="ECO:0000256" key="1">
    <source>
        <dbReference type="ARBA" id="ARBA00022723"/>
    </source>
</evidence>
<dbReference type="GO" id="GO:0046872">
    <property type="term" value="F:metal ion binding"/>
    <property type="evidence" value="ECO:0007669"/>
    <property type="project" value="UniProtKB-KW"/>
</dbReference>
<dbReference type="InterPro" id="IPR017900">
    <property type="entry name" value="4Fe4S_Fe_S_CS"/>
</dbReference>
<dbReference type="InterPro" id="IPR017896">
    <property type="entry name" value="4Fe4S_Fe-S-bd"/>
</dbReference>
<dbReference type="Pfam" id="PF14697">
    <property type="entry name" value="Fer4_21"/>
    <property type="match status" value="1"/>
</dbReference>
<keyword evidence="2" id="KW-0408">Iron</keyword>
<dbReference type="Gene3D" id="3.30.70.20">
    <property type="match status" value="1"/>
</dbReference>
<reference evidence="5 6" key="1">
    <citation type="submission" date="2016-10" db="EMBL/GenBank/DDBJ databases">
        <authorList>
            <person name="de Groot N.N."/>
        </authorList>
    </citation>
    <scope>NUCLEOTIDE SEQUENCE [LARGE SCALE GENOMIC DNA]</scope>
    <source>
        <strain evidence="5 6">AA1</strain>
    </source>
</reference>
<evidence type="ECO:0000256" key="3">
    <source>
        <dbReference type="ARBA" id="ARBA00023014"/>
    </source>
</evidence>
<evidence type="ECO:0000313" key="6">
    <source>
        <dbReference type="Proteomes" id="UP000198870"/>
    </source>
</evidence>
<gene>
    <name evidence="5" type="ORF">SAMN05216233_101519</name>
</gene>